<comment type="similarity">
    <text evidence="6">Belongs to the sirtuin family. Class IV subfamily.</text>
</comment>
<dbReference type="InterPro" id="IPR003000">
    <property type="entry name" value="Sirtuin"/>
</dbReference>
<feature type="domain" description="Deacetylase sirtuin-type" evidence="9">
    <location>
        <begin position="27"/>
        <end position="271"/>
    </location>
</feature>
<feature type="binding site" evidence="7">
    <location>
        <position position="144"/>
    </location>
    <ligand>
        <name>Zn(2+)</name>
        <dbReference type="ChEBI" id="CHEBI:29105"/>
    </ligand>
</feature>
<dbReference type="FunFam" id="3.40.50.1220:FF:000038">
    <property type="entry name" value="NAD-dependent protein deacetylase sirtuin-6 isoform X2"/>
    <property type="match status" value="1"/>
</dbReference>
<dbReference type="Proteomes" id="UP000747542">
    <property type="component" value="Unassembled WGS sequence"/>
</dbReference>
<feature type="compositionally biased region" description="Basic and acidic residues" evidence="8">
    <location>
        <begin position="419"/>
        <end position="430"/>
    </location>
</feature>
<dbReference type="InterPro" id="IPR050134">
    <property type="entry name" value="NAD-dep_sirtuin_deacylases"/>
</dbReference>
<keyword evidence="3 7" id="KW-0479">Metal-binding</keyword>
<accession>A0A8J5NA63</accession>
<dbReference type="InterPro" id="IPR026590">
    <property type="entry name" value="Ssirtuin_cat_dom"/>
</dbReference>
<dbReference type="GO" id="GO:0046969">
    <property type="term" value="F:histone H3K9 deacetylase activity, NAD-dependent"/>
    <property type="evidence" value="ECO:0007669"/>
    <property type="project" value="TreeGrafter"/>
</dbReference>
<dbReference type="EMBL" id="JAHLQT010004633">
    <property type="protein sequence ID" value="KAG7175897.1"/>
    <property type="molecule type" value="Genomic_DNA"/>
</dbReference>
<keyword evidence="4 7" id="KW-0862">Zinc</keyword>
<evidence type="ECO:0000256" key="4">
    <source>
        <dbReference type="ARBA" id="ARBA00022833"/>
    </source>
</evidence>
<dbReference type="GO" id="GO:0003714">
    <property type="term" value="F:transcription corepressor activity"/>
    <property type="evidence" value="ECO:0007669"/>
    <property type="project" value="TreeGrafter"/>
</dbReference>
<sequence>MSCNYAEGLSKYENKGKLGLPEKFDPPEEIERKVQVLAEWIKESTHTVFHTGAGISTSAGIPDFRGPKGVWTLEKEGLKPDINISWDDARPTLTHMAIVALERNGYVQYVVTQNIDGLHLRSGLQRQKLAELHGDMFVDKCNYCHRQFVRNTAATTVGQKSEGKPCPGKRGNGRRCRGKLHDNVLDWEDGLPDADLDLAISHACAADLSICLGTTLQIVPSGNIPVDTKKRGGKLVICNLQPTKQDRHADLIINAYVDNVMKHLLEFLDIPLLQYDPNVDPMKLTQKMLHEYRKTHPEDNDQNGKLVSSNHNGFEPIEWTIPEEWVSDKELAEKVKVKKVIRNKRQSKHTTNDGDIKCSKQAKINLKSELHTDNCGSEKEERELYCSGNTVNDLNNYVKSMIKCDDSKSSWEQVGELKEEAQEIKNEHSVSKAQNGTN</sequence>
<proteinExistence type="inferred from homology"/>
<feature type="binding site" evidence="7">
    <location>
        <position position="166"/>
    </location>
    <ligand>
        <name>Zn(2+)</name>
        <dbReference type="ChEBI" id="CHEBI:29105"/>
    </ligand>
</feature>
<dbReference type="PANTHER" id="PTHR11085:SF12">
    <property type="entry name" value="NAD-DEPENDENT PROTEIN DEACYLASE SIRTUIN-6"/>
    <property type="match status" value="1"/>
</dbReference>
<feature type="region of interest" description="Disordered" evidence="8">
    <location>
        <begin position="419"/>
        <end position="438"/>
    </location>
</feature>
<organism evidence="10 11">
    <name type="scientific">Homarus americanus</name>
    <name type="common">American lobster</name>
    <dbReference type="NCBI Taxonomy" id="6706"/>
    <lineage>
        <taxon>Eukaryota</taxon>
        <taxon>Metazoa</taxon>
        <taxon>Ecdysozoa</taxon>
        <taxon>Arthropoda</taxon>
        <taxon>Crustacea</taxon>
        <taxon>Multicrustacea</taxon>
        <taxon>Malacostraca</taxon>
        <taxon>Eumalacostraca</taxon>
        <taxon>Eucarida</taxon>
        <taxon>Decapoda</taxon>
        <taxon>Pleocyemata</taxon>
        <taxon>Astacidea</taxon>
        <taxon>Nephropoidea</taxon>
        <taxon>Nephropidae</taxon>
        <taxon>Homarus</taxon>
    </lineage>
</organism>
<evidence type="ECO:0000256" key="8">
    <source>
        <dbReference type="SAM" id="MobiDB-lite"/>
    </source>
</evidence>
<name>A0A8J5NA63_HOMAM</name>
<dbReference type="GO" id="GO:0000122">
    <property type="term" value="P:negative regulation of transcription by RNA polymerase II"/>
    <property type="evidence" value="ECO:0007669"/>
    <property type="project" value="TreeGrafter"/>
</dbReference>
<dbReference type="PROSITE" id="PS50305">
    <property type="entry name" value="SIRTUIN"/>
    <property type="match status" value="1"/>
</dbReference>
<evidence type="ECO:0000313" key="10">
    <source>
        <dbReference type="EMBL" id="KAG7175897.1"/>
    </source>
</evidence>
<feature type="active site" description="Proton acceptor" evidence="7">
    <location>
        <position position="133"/>
    </location>
</feature>
<feature type="binding site" evidence="7">
    <location>
        <position position="176"/>
    </location>
    <ligand>
        <name>Zn(2+)</name>
        <dbReference type="ChEBI" id="CHEBI:29105"/>
    </ligand>
</feature>
<dbReference type="OrthoDB" id="2919105at2759"/>
<keyword evidence="5" id="KW-0520">NAD</keyword>
<dbReference type="Pfam" id="PF02146">
    <property type="entry name" value="SIR2"/>
    <property type="match status" value="1"/>
</dbReference>
<dbReference type="EC" id="2.3.1.286" evidence="1"/>
<evidence type="ECO:0000256" key="5">
    <source>
        <dbReference type="ARBA" id="ARBA00023027"/>
    </source>
</evidence>
<keyword evidence="11" id="KW-1185">Reference proteome</keyword>
<dbReference type="PANTHER" id="PTHR11085">
    <property type="entry name" value="NAD-DEPENDENT PROTEIN DEACYLASE SIRTUIN-5, MITOCHONDRIAL-RELATED"/>
    <property type="match status" value="1"/>
</dbReference>
<evidence type="ECO:0000256" key="7">
    <source>
        <dbReference type="PROSITE-ProRule" id="PRU00236"/>
    </source>
</evidence>
<dbReference type="GO" id="GO:0070403">
    <property type="term" value="F:NAD+ binding"/>
    <property type="evidence" value="ECO:0007669"/>
    <property type="project" value="InterPro"/>
</dbReference>
<comment type="caution">
    <text evidence="10">The sequence shown here is derived from an EMBL/GenBank/DDBJ whole genome shotgun (WGS) entry which is preliminary data.</text>
</comment>
<gene>
    <name evidence="10" type="primary">Sirt6-L</name>
    <name evidence="10" type="ORF">Hamer_G009934</name>
</gene>
<evidence type="ECO:0000256" key="1">
    <source>
        <dbReference type="ARBA" id="ARBA00012928"/>
    </source>
</evidence>
<evidence type="ECO:0000256" key="2">
    <source>
        <dbReference type="ARBA" id="ARBA00022679"/>
    </source>
</evidence>
<dbReference type="CDD" id="cd01410">
    <property type="entry name" value="SIRT7"/>
    <property type="match status" value="1"/>
</dbReference>
<reference evidence="10" key="1">
    <citation type="journal article" date="2021" name="Sci. Adv.">
        <title>The American lobster genome reveals insights on longevity, neural, and immune adaptations.</title>
        <authorList>
            <person name="Polinski J.M."/>
            <person name="Zimin A.V."/>
            <person name="Clark K.F."/>
            <person name="Kohn A.B."/>
            <person name="Sadowski N."/>
            <person name="Timp W."/>
            <person name="Ptitsyn A."/>
            <person name="Khanna P."/>
            <person name="Romanova D.Y."/>
            <person name="Williams P."/>
            <person name="Greenwood S.J."/>
            <person name="Moroz L.L."/>
            <person name="Walt D.R."/>
            <person name="Bodnar A.G."/>
        </authorList>
    </citation>
    <scope>NUCLEOTIDE SEQUENCE</scope>
    <source>
        <strain evidence="10">GMGI-L3</strain>
    </source>
</reference>
<keyword evidence="2" id="KW-0808">Transferase</keyword>
<evidence type="ECO:0000256" key="3">
    <source>
        <dbReference type="ARBA" id="ARBA00022723"/>
    </source>
</evidence>
<dbReference type="GO" id="GO:0046872">
    <property type="term" value="F:metal ion binding"/>
    <property type="evidence" value="ECO:0007669"/>
    <property type="project" value="UniProtKB-KW"/>
</dbReference>
<evidence type="ECO:0000256" key="6">
    <source>
        <dbReference type="ARBA" id="ARBA00038170"/>
    </source>
</evidence>
<evidence type="ECO:0000259" key="9">
    <source>
        <dbReference type="PROSITE" id="PS50305"/>
    </source>
</evidence>
<dbReference type="GO" id="GO:0005634">
    <property type="term" value="C:nucleus"/>
    <property type="evidence" value="ECO:0007669"/>
    <property type="project" value="TreeGrafter"/>
</dbReference>
<evidence type="ECO:0000313" key="11">
    <source>
        <dbReference type="Proteomes" id="UP000747542"/>
    </source>
</evidence>
<feature type="binding site" evidence="7">
    <location>
        <position position="141"/>
    </location>
    <ligand>
        <name>Zn(2+)</name>
        <dbReference type="ChEBI" id="CHEBI:29105"/>
    </ligand>
</feature>
<dbReference type="AlphaFoldDB" id="A0A8J5NA63"/>
<protein>
    <recommendedName>
        <fullName evidence="1">protein acetyllysine N-acetyltransferase</fullName>
        <ecNumber evidence="1">2.3.1.286</ecNumber>
    </recommendedName>
</protein>